<protein>
    <submittedName>
        <fullName evidence="1">Uncharacterized protein</fullName>
    </submittedName>
</protein>
<gene>
    <name evidence="1" type="ORF">Sangu_2663600</name>
</gene>
<name>A0AAW2J1Q1_9LAMI</name>
<dbReference type="AlphaFoldDB" id="A0AAW2J1Q1"/>
<reference evidence="1" key="2">
    <citation type="journal article" date="2024" name="Plant">
        <title>Genomic evolution and insights into agronomic trait innovations of Sesamum species.</title>
        <authorList>
            <person name="Miao H."/>
            <person name="Wang L."/>
            <person name="Qu L."/>
            <person name="Liu H."/>
            <person name="Sun Y."/>
            <person name="Le M."/>
            <person name="Wang Q."/>
            <person name="Wei S."/>
            <person name="Zheng Y."/>
            <person name="Lin W."/>
            <person name="Duan Y."/>
            <person name="Cao H."/>
            <person name="Xiong S."/>
            <person name="Wang X."/>
            <person name="Wei L."/>
            <person name="Li C."/>
            <person name="Ma Q."/>
            <person name="Ju M."/>
            <person name="Zhao R."/>
            <person name="Li G."/>
            <person name="Mu C."/>
            <person name="Tian Q."/>
            <person name="Mei H."/>
            <person name="Zhang T."/>
            <person name="Gao T."/>
            <person name="Zhang H."/>
        </authorList>
    </citation>
    <scope>NUCLEOTIDE SEQUENCE</scope>
    <source>
        <strain evidence="1">G01</strain>
    </source>
</reference>
<sequence>MDINEESRLSLKNIKRLVKRNFSENPLAWCDRNKIEATLKVKEECKYEYVRYQLIQMNMKDKKDMQIIIKSISILDSSSLESLPAVGFLPW</sequence>
<proteinExistence type="predicted"/>
<organism evidence="1">
    <name type="scientific">Sesamum angustifolium</name>
    <dbReference type="NCBI Taxonomy" id="2727405"/>
    <lineage>
        <taxon>Eukaryota</taxon>
        <taxon>Viridiplantae</taxon>
        <taxon>Streptophyta</taxon>
        <taxon>Embryophyta</taxon>
        <taxon>Tracheophyta</taxon>
        <taxon>Spermatophyta</taxon>
        <taxon>Magnoliopsida</taxon>
        <taxon>eudicotyledons</taxon>
        <taxon>Gunneridae</taxon>
        <taxon>Pentapetalae</taxon>
        <taxon>asterids</taxon>
        <taxon>lamiids</taxon>
        <taxon>Lamiales</taxon>
        <taxon>Pedaliaceae</taxon>
        <taxon>Sesamum</taxon>
    </lineage>
</organism>
<comment type="caution">
    <text evidence="1">The sequence shown here is derived from an EMBL/GenBank/DDBJ whole genome shotgun (WGS) entry which is preliminary data.</text>
</comment>
<dbReference type="EMBL" id="JACGWK010001454">
    <property type="protein sequence ID" value="KAL0288315.1"/>
    <property type="molecule type" value="Genomic_DNA"/>
</dbReference>
<evidence type="ECO:0000313" key="1">
    <source>
        <dbReference type="EMBL" id="KAL0288315.1"/>
    </source>
</evidence>
<reference evidence="1" key="1">
    <citation type="submission" date="2020-06" db="EMBL/GenBank/DDBJ databases">
        <authorList>
            <person name="Li T."/>
            <person name="Hu X."/>
            <person name="Zhang T."/>
            <person name="Song X."/>
            <person name="Zhang H."/>
            <person name="Dai N."/>
            <person name="Sheng W."/>
            <person name="Hou X."/>
            <person name="Wei L."/>
        </authorList>
    </citation>
    <scope>NUCLEOTIDE SEQUENCE</scope>
    <source>
        <strain evidence="1">G01</strain>
        <tissue evidence="1">Leaf</tissue>
    </source>
</reference>
<accession>A0AAW2J1Q1</accession>